<evidence type="ECO:0000313" key="1">
    <source>
        <dbReference type="EMBL" id="NDJ15982.1"/>
    </source>
</evidence>
<name>A0A8J7YWL6_9CYAN</name>
<proteinExistence type="predicted"/>
<protein>
    <submittedName>
        <fullName evidence="1">Uncharacterized protein</fullName>
    </submittedName>
</protein>
<organism evidence="1 2">
    <name type="scientific">Myxacorys almedinensis A</name>
    <dbReference type="NCBI Taxonomy" id="2690445"/>
    <lineage>
        <taxon>Bacteria</taxon>
        <taxon>Bacillati</taxon>
        <taxon>Cyanobacteriota</taxon>
        <taxon>Cyanophyceae</taxon>
        <taxon>Leptolyngbyales</taxon>
        <taxon>Leptolyngbyaceae</taxon>
        <taxon>Myxacorys</taxon>
        <taxon>Myxacorys almedinensis</taxon>
    </lineage>
</organism>
<dbReference type="Proteomes" id="UP000646053">
    <property type="component" value="Unassembled WGS sequence"/>
</dbReference>
<dbReference type="EMBL" id="WVIE01000002">
    <property type="protein sequence ID" value="NDJ15982.1"/>
    <property type="molecule type" value="Genomic_DNA"/>
</dbReference>
<keyword evidence="2" id="KW-1185">Reference proteome</keyword>
<gene>
    <name evidence="1" type="ORF">GS601_01555</name>
</gene>
<sequence>MSHDFFSGNSWFPAPCIIANGTIIDKQDMQRLLTDLTRVRYIHTQDGNLASEGEGCVLEVFADPYRATLVANYTLYLNVCSFDYIELSQSAEGSVFDLIQEGRRLRLIPLNNPLHNQAPRTLINAADLEAMVTEVISARLDVQIDDEEHFLF</sequence>
<evidence type="ECO:0000313" key="2">
    <source>
        <dbReference type="Proteomes" id="UP000646053"/>
    </source>
</evidence>
<accession>A0A8J7YWL6</accession>
<reference evidence="1" key="1">
    <citation type="submission" date="2019-12" db="EMBL/GenBank/DDBJ databases">
        <title>High-Quality draft genome sequences of three cyanobacteria isolated from the limestone walls of the Old Cathedral of Coimbra.</title>
        <authorList>
            <person name="Tiago I."/>
            <person name="Soares F."/>
            <person name="Portugal A."/>
        </authorList>
    </citation>
    <scope>NUCLEOTIDE SEQUENCE</scope>
    <source>
        <strain evidence="1">A</strain>
    </source>
</reference>
<dbReference type="RefSeq" id="WP_162421495.1">
    <property type="nucleotide sequence ID" value="NZ_WVIE01000002.1"/>
</dbReference>
<comment type="caution">
    <text evidence="1">The sequence shown here is derived from an EMBL/GenBank/DDBJ whole genome shotgun (WGS) entry which is preliminary data.</text>
</comment>
<dbReference type="AlphaFoldDB" id="A0A8J7YWL6"/>